<evidence type="ECO:0000313" key="2">
    <source>
        <dbReference type="Proteomes" id="UP000199517"/>
    </source>
</evidence>
<dbReference type="EMBL" id="FOMQ01000027">
    <property type="protein sequence ID" value="SFE30877.1"/>
    <property type="molecule type" value="Genomic_DNA"/>
</dbReference>
<dbReference type="AlphaFoldDB" id="A0A1I1ZGQ3"/>
<proteinExistence type="predicted"/>
<dbReference type="RefSeq" id="WP_092957813.1">
    <property type="nucleotide sequence ID" value="NZ_FOMQ01000027.1"/>
</dbReference>
<accession>A0A1I1ZGQ3</accession>
<name>A0A1I1ZGQ3_9BURK</name>
<reference evidence="2" key="1">
    <citation type="submission" date="2016-10" db="EMBL/GenBank/DDBJ databases">
        <authorList>
            <person name="Varghese N."/>
            <person name="Submissions S."/>
        </authorList>
    </citation>
    <scope>NUCLEOTIDE SEQUENCE [LARGE SCALE GENOMIC DNA]</scope>
    <source>
        <strain evidence="2">DSM 7481</strain>
    </source>
</reference>
<dbReference type="Proteomes" id="UP000199517">
    <property type="component" value="Unassembled WGS sequence"/>
</dbReference>
<dbReference type="OrthoDB" id="2606812at2"/>
<keyword evidence="2" id="KW-1185">Reference proteome</keyword>
<organism evidence="1 2">
    <name type="scientific">Paracidovorax konjaci</name>
    <dbReference type="NCBI Taxonomy" id="32040"/>
    <lineage>
        <taxon>Bacteria</taxon>
        <taxon>Pseudomonadati</taxon>
        <taxon>Pseudomonadota</taxon>
        <taxon>Betaproteobacteria</taxon>
        <taxon>Burkholderiales</taxon>
        <taxon>Comamonadaceae</taxon>
        <taxon>Paracidovorax</taxon>
    </lineage>
</organism>
<gene>
    <name evidence="1" type="ORF">SAMN04489710_12717</name>
</gene>
<sequence>MTIGNMDLFKVGKAQRGRTVPTAISHQALLDKSKLFAKRSIDAKETDLQSECQLWAAGALELLAKAQLARIHPCLVVEPHNPNSMLEACGVSTTTKVRTIDASVAYVRLTHTVNNFTTPVMEGCRQLANRRNAELHSGDAACAAMPYDGWEGDFWNAADLILQSMDMDLQEWLGADAKAPKALLKAHRHAEVRAAKQRVKHYASQFKESENGKLGRDKLKAFLAATHNLPIDTDLFRYVYSEYWKDDCPACKGCGFVAGDLSWEDKAEDQDDADYGDEVIERGYNATEFHCPTCGLALIGGVAIQAADIDEEYIKVSVEEISYEPDYGND</sequence>
<protein>
    <submittedName>
        <fullName evidence="1">Uncharacterized protein</fullName>
    </submittedName>
</protein>
<evidence type="ECO:0000313" key="1">
    <source>
        <dbReference type="EMBL" id="SFE30877.1"/>
    </source>
</evidence>